<feature type="compositionally biased region" description="Polar residues" evidence="1">
    <location>
        <begin position="614"/>
        <end position="624"/>
    </location>
</feature>
<dbReference type="SUPFAM" id="SSF50729">
    <property type="entry name" value="PH domain-like"/>
    <property type="match status" value="2"/>
</dbReference>
<proteinExistence type="predicted"/>
<dbReference type="InterPro" id="IPR001849">
    <property type="entry name" value="PH_domain"/>
</dbReference>
<feature type="compositionally biased region" description="Basic and acidic residues" evidence="1">
    <location>
        <begin position="570"/>
        <end position="584"/>
    </location>
</feature>
<sequence>MIVYMPNSFRIVTKTDDRYLIQANTQDDLHRWLEAIQYNLMEAPSKVLQAMGEGEVKKTGYLMISISSKDYGKQWAVLKSTGLMQFFHKAEPKIIGFLQECTKLEMHNPTQDNASFYIEAVANKKVYHLTSPNKEDHYEWGDVIHETMKELRFPDKLVGYSQINHNQGAYIYIRRKLSKKEVKSKKPSLADTIHLPTVIHEVNDNYGDFQDSGMRAMHDQHIVANDTMRRLIQKNSHPQPPHPQVNSVKNSDSGESFHSQNSASSLNENFLPSSASSSSSGLSADSNNHNKCQGSYQSLPVHMHNVQVEIPEERGFTPPPPAESPPPPPFPNLDGFTFQDLIMVQQGDLPPPPDVDTLRNKDKRMSIYRNKNSSEDDGRDFTFSQEIRKKASRTSKNLESLTDYPGEGEAENSQNTLESQLLSALKKKKNKNSVCEASPTNTIEDDIVFSQQGGRSRLSSLPSEPKRKLAHFSQSELENDTEINNVKFTESEDINLSEEDKGQKRLSREVNSSVRAEKPFSEKKALIANLFKKEEVPLPLPKAPRTKTQVSSAMEERRKLLQGSMPDASEEIKPDSETSEKSQKIARMLEKQRQIQIMSAESRPIQRLDMTGRPRSQTELNTAQKKLPKSNYVQKESPKFIASPLASQTTAQQQQPPLPGQPLSPLSNVVLPPGWKSREENKATYYFNTLLGVSTWFYDDVVFLYEKSLTDPGPGWTAYTTDDNTRFFHHPATGKRTWNVDDTLPSDQ</sequence>
<accession>A0AAV7KEM4</accession>
<dbReference type="Proteomes" id="UP001165289">
    <property type="component" value="Unassembled WGS sequence"/>
</dbReference>
<feature type="domain" description="WW" evidence="3">
    <location>
        <begin position="669"/>
        <end position="696"/>
    </location>
</feature>
<feature type="compositionally biased region" description="Low complexity" evidence="1">
    <location>
        <begin position="273"/>
        <end position="286"/>
    </location>
</feature>
<dbReference type="Gene3D" id="2.30.29.30">
    <property type="entry name" value="Pleckstrin-homology domain (PH domain)/Phosphotyrosine-binding domain (PTB)"/>
    <property type="match status" value="2"/>
</dbReference>
<gene>
    <name evidence="4" type="ORF">LOD99_15334</name>
</gene>
<dbReference type="InterPro" id="IPR001202">
    <property type="entry name" value="WW_dom"/>
</dbReference>
<feature type="compositionally biased region" description="Polar residues" evidence="1">
    <location>
        <begin position="244"/>
        <end position="272"/>
    </location>
</feature>
<feature type="region of interest" description="Disordered" evidence="1">
    <location>
        <begin position="233"/>
        <end position="296"/>
    </location>
</feature>
<evidence type="ECO:0000313" key="4">
    <source>
        <dbReference type="EMBL" id="KAI6658534.1"/>
    </source>
</evidence>
<feature type="compositionally biased region" description="Polar residues" evidence="1">
    <location>
        <begin position="472"/>
        <end position="488"/>
    </location>
</feature>
<feature type="region of interest" description="Disordered" evidence="1">
    <location>
        <begin position="601"/>
        <end position="633"/>
    </location>
</feature>
<dbReference type="PROSITE" id="PS50003">
    <property type="entry name" value="PH_DOMAIN"/>
    <property type="match status" value="2"/>
</dbReference>
<dbReference type="SUPFAM" id="SSF51045">
    <property type="entry name" value="WW domain"/>
    <property type="match status" value="1"/>
</dbReference>
<comment type="caution">
    <text evidence="4">The sequence shown here is derived from an EMBL/GenBank/DDBJ whole genome shotgun (WGS) entry which is preliminary data.</text>
</comment>
<feature type="region of interest" description="Disordered" evidence="1">
    <location>
        <begin position="540"/>
        <end position="584"/>
    </location>
</feature>
<feature type="compositionally biased region" description="Basic and acidic residues" evidence="1">
    <location>
        <begin position="498"/>
        <end position="508"/>
    </location>
</feature>
<name>A0AAV7KEM4_9METZ</name>
<organism evidence="4 5">
    <name type="scientific">Oopsacas minuta</name>
    <dbReference type="NCBI Taxonomy" id="111878"/>
    <lineage>
        <taxon>Eukaryota</taxon>
        <taxon>Metazoa</taxon>
        <taxon>Porifera</taxon>
        <taxon>Hexactinellida</taxon>
        <taxon>Hexasterophora</taxon>
        <taxon>Lyssacinosida</taxon>
        <taxon>Leucopsacidae</taxon>
        <taxon>Oopsacas</taxon>
    </lineage>
</organism>
<dbReference type="InterPro" id="IPR036020">
    <property type="entry name" value="WW_dom_sf"/>
</dbReference>
<protein>
    <submittedName>
        <fullName evidence="4">Uncharacterized protein</fullName>
    </submittedName>
</protein>
<evidence type="ECO:0000256" key="1">
    <source>
        <dbReference type="SAM" id="MobiDB-lite"/>
    </source>
</evidence>
<feature type="domain" description="PH" evidence="2">
    <location>
        <begin position="55"/>
        <end position="149"/>
    </location>
</feature>
<feature type="compositionally biased region" description="Low complexity" evidence="1">
    <location>
        <begin position="645"/>
        <end position="655"/>
    </location>
</feature>
<dbReference type="InterPro" id="IPR011993">
    <property type="entry name" value="PH-like_dom_sf"/>
</dbReference>
<dbReference type="PROSITE" id="PS50020">
    <property type="entry name" value="WW_DOMAIN_2"/>
    <property type="match status" value="1"/>
</dbReference>
<feature type="region of interest" description="Disordered" evidence="1">
    <location>
        <begin position="454"/>
        <end position="512"/>
    </location>
</feature>
<dbReference type="CDD" id="cd00201">
    <property type="entry name" value="WW"/>
    <property type="match status" value="1"/>
</dbReference>
<evidence type="ECO:0000259" key="2">
    <source>
        <dbReference type="PROSITE" id="PS50003"/>
    </source>
</evidence>
<feature type="region of interest" description="Disordered" evidence="1">
    <location>
        <begin position="645"/>
        <end position="665"/>
    </location>
</feature>
<feature type="domain" description="PH" evidence="2">
    <location>
        <begin position="1"/>
        <end position="41"/>
    </location>
</feature>
<reference evidence="4 5" key="1">
    <citation type="journal article" date="2023" name="BMC Biol.">
        <title>The compact genome of the sponge Oopsacas minuta (Hexactinellida) is lacking key metazoan core genes.</title>
        <authorList>
            <person name="Santini S."/>
            <person name="Schenkelaars Q."/>
            <person name="Jourda C."/>
            <person name="Duchesne M."/>
            <person name="Belahbib H."/>
            <person name="Rocher C."/>
            <person name="Selva M."/>
            <person name="Riesgo A."/>
            <person name="Vervoort M."/>
            <person name="Leys S.P."/>
            <person name="Kodjabachian L."/>
            <person name="Le Bivic A."/>
            <person name="Borchiellini C."/>
            <person name="Claverie J.M."/>
            <person name="Renard E."/>
        </authorList>
    </citation>
    <scope>NUCLEOTIDE SEQUENCE [LARGE SCALE GENOMIC DNA]</scope>
    <source>
        <strain evidence="4">SPO-2</strain>
    </source>
</reference>
<feature type="compositionally biased region" description="Basic and acidic residues" evidence="1">
    <location>
        <begin position="356"/>
        <end position="365"/>
    </location>
</feature>
<evidence type="ECO:0000313" key="5">
    <source>
        <dbReference type="Proteomes" id="UP001165289"/>
    </source>
</evidence>
<feature type="compositionally biased region" description="Pro residues" evidence="1">
    <location>
        <begin position="317"/>
        <end position="331"/>
    </location>
</feature>
<keyword evidence="5" id="KW-1185">Reference proteome</keyword>
<feature type="compositionally biased region" description="Polar residues" evidence="1">
    <location>
        <begin position="287"/>
        <end position="296"/>
    </location>
</feature>
<dbReference type="EMBL" id="JAKMXF010000088">
    <property type="protein sequence ID" value="KAI6658534.1"/>
    <property type="molecule type" value="Genomic_DNA"/>
</dbReference>
<evidence type="ECO:0000259" key="3">
    <source>
        <dbReference type="PROSITE" id="PS50020"/>
    </source>
</evidence>
<feature type="region of interest" description="Disordered" evidence="1">
    <location>
        <begin position="312"/>
        <end position="415"/>
    </location>
</feature>
<dbReference type="AlphaFoldDB" id="A0AAV7KEM4"/>